<protein>
    <submittedName>
        <fullName evidence="13">TonB-dependent Receptor Plug domain protein</fullName>
    </submittedName>
</protein>
<evidence type="ECO:0000313" key="13">
    <source>
        <dbReference type="EMBL" id="EGF90053.1"/>
    </source>
</evidence>
<feature type="domain" description="TonB-dependent receptor plug" evidence="12">
    <location>
        <begin position="61"/>
        <end position="174"/>
    </location>
</feature>
<keyword evidence="13" id="KW-0675">Receptor</keyword>
<dbReference type="Gene3D" id="2.40.170.20">
    <property type="entry name" value="TonB-dependent receptor, beta-barrel domain"/>
    <property type="match status" value="1"/>
</dbReference>
<dbReference type="HOGENOM" id="CLU_010745_0_0_5"/>
<keyword evidence="6 8" id="KW-0472">Membrane</keyword>
<feature type="chain" id="PRO_5003314461" evidence="10">
    <location>
        <begin position="27"/>
        <end position="1037"/>
    </location>
</feature>
<dbReference type="RefSeq" id="WP_006275254.1">
    <property type="nucleotide sequence ID" value="NZ_GL883080.1"/>
</dbReference>
<dbReference type="GO" id="GO:0009279">
    <property type="term" value="C:cell outer membrane"/>
    <property type="evidence" value="ECO:0007669"/>
    <property type="project" value="UniProtKB-SubCell"/>
</dbReference>
<dbReference type="eggNOG" id="COG4206">
    <property type="taxonomic scope" value="Bacteria"/>
</dbReference>
<dbReference type="InterPro" id="IPR012910">
    <property type="entry name" value="Plug_dom"/>
</dbReference>
<proteinExistence type="inferred from homology"/>
<dbReference type="PANTHER" id="PTHR47234">
    <property type="match status" value="1"/>
</dbReference>
<dbReference type="AlphaFoldDB" id="F4QTI3"/>
<keyword evidence="2 8" id="KW-0813">Transport</keyword>
<evidence type="ECO:0000256" key="2">
    <source>
        <dbReference type="ARBA" id="ARBA00022448"/>
    </source>
</evidence>
<evidence type="ECO:0000256" key="5">
    <source>
        <dbReference type="ARBA" id="ARBA00023077"/>
    </source>
</evidence>
<evidence type="ECO:0000256" key="8">
    <source>
        <dbReference type="PROSITE-ProRule" id="PRU01360"/>
    </source>
</evidence>
<evidence type="ECO:0000313" key="14">
    <source>
        <dbReference type="Proteomes" id="UP000006512"/>
    </source>
</evidence>
<evidence type="ECO:0000259" key="11">
    <source>
        <dbReference type="Pfam" id="PF00593"/>
    </source>
</evidence>
<dbReference type="PROSITE" id="PS52016">
    <property type="entry name" value="TONB_DEPENDENT_REC_3"/>
    <property type="match status" value="1"/>
</dbReference>
<dbReference type="InterPro" id="IPR000531">
    <property type="entry name" value="Beta-barrel_TonB"/>
</dbReference>
<evidence type="ECO:0000256" key="6">
    <source>
        <dbReference type="ARBA" id="ARBA00023136"/>
    </source>
</evidence>
<sequence length="1037" mass="110789">MKTLRAILYGASGAAIICGLSFPLVAASADAPQEATASATPETDDSVVVVVTGSRLIKANEKSPTPITAVTTEQLSQTTPSDIADALNKLPQIIGGRTPRTQGNGANNNGGNVLALRNFGPSRTLVLFNGHRVAPNNQDGTVNVDVLPQILMKRVDIVTGGASAVYGSDAVSGVINFVIDENFNGFKYKIDTGISGYGDGRENSIAAAWGTDLFDGRGHFETSFRYRHQDKILNTDRPYAKDGQVWFLTGNGSVSNPFTNTPYARVNNQPMTGVVNCGSACALNGYTVTSPGNFGPLTRGTPTGSGTIDSGGNGGYVKFGTFRSGLEMKDSFSRFDYDFSDNVHGYAQISLAEADVSSDWVNTVVSSSGSGRPSTIFANNPYLSPTSQAALGAGITCGTPAATGYRCLPATPLTAQNRFSYDGTLMPGATTPASPGVPFLSVPSYIWNKIDGQDAGPQGRVYKTLSNQKSLNFETGLRGTLGNFDWDIFYSNSSSELTVSNPNNQRNDRFLASLDAVIAPPGTLVNGVNVSGTIVCWVSTQSQYASLYPGCVPTNIVDPNGPSAASYDYLVQETHWTLKQNMQNWGASIGGGLGFGLPAGEIRGAASADIRYQTYEMTTNALATDFVNCTGLRLCLATGNSAGAGAAPALWIQNVNNPVDAKNNVYEAALEFTIPLLKDLPLVEDLTLATAGRYTKYSTFDAVHSWKLGLDWHLNSMFHVRGTQSVDIRAPNLNDLYQPAGISASTFSDFLTGLNQNTQFQVSGNANLTPEIARTTTLGVVFTPSFIRNFNLSFDYYKTDMKDAITNISYNNAAIQNLCLASAPAYDSNFCSLAVRPITNPSDPNYKTAANFPTKIFSSPLNAASSTISGYDIEANYVWSLADNVSWLPGRFAFRTLISVQPTNTTINIPGTAEQWGFQPEYRQTTFLSYVNGDWTVAIQDQYIGEARKATSDPSVASNNQNFVIPTLPSMNVIDLTISKSFEFRSGKSEAFINVTNLGDTRAPLLPGAGVPGLTYPTAGFHDDMGRYITVGVKGKF</sequence>
<accession>F4QTI3</accession>
<keyword evidence="3 8" id="KW-1134">Transmembrane beta strand</keyword>
<gene>
    <name evidence="13" type="ORF">ABI_44800</name>
</gene>
<dbReference type="SUPFAM" id="SSF56935">
    <property type="entry name" value="Porins"/>
    <property type="match status" value="1"/>
</dbReference>
<evidence type="ECO:0000256" key="1">
    <source>
        <dbReference type="ARBA" id="ARBA00004571"/>
    </source>
</evidence>
<dbReference type="Pfam" id="PF00593">
    <property type="entry name" value="TonB_dep_Rec_b-barrel"/>
    <property type="match status" value="1"/>
</dbReference>
<reference evidence="14" key="1">
    <citation type="submission" date="2011-03" db="EMBL/GenBank/DDBJ databases">
        <title>Draft genome sequence of Brevundimonas diminuta.</title>
        <authorList>
            <person name="Brown P.J.B."/>
            <person name="Buechlein A."/>
            <person name="Hemmerich C."/>
            <person name="Brun Y.V."/>
        </authorList>
    </citation>
    <scope>NUCLEOTIDE SEQUENCE [LARGE SCALE GENOMIC DNA]</scope>
    <source>
        <strain evidence="14">C19</strain>
    </source>
</reference>
<evidence type="ECO:0000256" key="3">
    <source>
        <dbReference type="ARBA" id="ARBA00022452"/>
    </source>
</evidence>
<evidence type="ECO:0000256" key="7">
    <source>
        <dbReference type="ARBA" id="ARBA00023237"/>
    </source>
</evidence>
<comment type="similarity">
    <text evidence="8 9">Belongs to the TonB-dependent receptor family.</text>
</comment>
<keyword evidence="5 9" id="KW-0798">TonB box</keyword>
<dbReference type="InterPro" id="IPR036942">
    <property type="entry name" value="Beta-barrel_TonB_sf"/>
</dbReference>
<dbReference type="Proteomes" id="UP000006512">
    <property type="component" value="Unassembled WGS sequence"/>
</dbReference>
<evidence type="ECO:0000259" key="12">
    <source>
        <dbReference type="Pfam" id="PF07715"/>
    </source>
</evidence>
<dbReference type="eggNOG" id="COG4771">
    <property type="taxonomic scope" value="Bacteria"/>
</dbReference>
<dbReference type="EMBL" id="GL883080">
    <property type="protein sequence ID" value="EGF90053.1"/>
    <property type="molecule type" value="Genomic_DNA"/>
</dbReference>
<keyword evidence="14" id="KW-1185">Reference proteome</keyword>
<keyword evidence="10" id="KW-0732">Signal</keyword>
<keyword evidence="4 8" id="KW-0812">Transmembrane</keyword>
<dbReference type="Gene3D" id="2.170.130.10">
    <property type="entry name" value="TonB-dependent receptor, plug domain"/>
    <property type="match status" value="1"/>
</dbReference>
<dbReference type="InterPro" id="IPR037066">
    <property type="entry name" value="Plug_dom_sf"/>
</dbReference>
<dbReference type="Pfam" id="PF07715">
    <property type="entry name" value="Plug"/>
    <property type="match status" value="1"/>
</dbReference>
<organism evidence="13 14">
    <name type="scientific">Asticcacaulis biprosthecium C19</name>
    <dbReference type="NCBI Taxonomy" id="715226"/>
    <lineage>
        <taxon>Bacteria</taxon>
        <taxon>Pseudomonadati</taxon>
        <taxon>Pseudomonadota</taxon>
        <taxon>Alphaproteobacteria</taxon>
        <taxon>Caulobacterales</taxon>
        <taxon>Caulobacteraceae</taxon>
        <taxon>Asticcacaulis</taxon>
    </lineage>
</organism>
<feature type="domain" description="TonB-dependent receptor-like beta-barrel" evidence="11">
    <location>
        <begin position="471"/>
        <end position="998"/>
    </location>
</feature>
<evidence type="ECO:0000256" key="4">
    <source>
        <dbReference type="ARBA" id="ARBA00022692"/>
    </source>
</evidence>
<evidence type="ECO:0000256" key="9">
    <source>
        <dbReference type="RuleBase" id="RU003357"/>
    </source>
</evidence>
<feature type="signal peptide" evidence="10">
    <location>
        <begin position="1"/>
        <end position="26"/>
    </location>
</feature>
<comment type="subcellular location">
    <subcellularLocation>
        <location evidence="1 8">Cell outer membrane</location>
        <topology evidence="1 8">Multi-pass membrane protein</topology>
    </subcellularLocation>
</comment>
<name>F4QTI3_9CAUL</name>
<dbReference type="InterPro" id="IPR039426">
    <property type="entry name" value="TonB-dep_rcpt-like"/>
</dbReference>
<evidence type="ECO:0000256" key="10">
    <source>
        <dbReference type="SAM" id="SignalP"/>
    </source>
</evidence>
<dbReference type="STRING" id="715226.ABI_44800"/>
<keyword evidence="7 8" id="KW-0998">Cell outer membrane</keyword>
<dbReference type="PANTHER" id="PTHR47234:SF3">
    <property type="entry name" value="SECRETIN_TONB SHORT N-TERMINAL DOMAIN-CONTAINING PROTEIN"/>
    <property type="match status" value="1"/>
</dbReference>